<dbReference type="Proteomes" id="UP001152799">
    <property type="component" value="Chromosome 6"/>
</dbReference>
<keyword evidence="7 10" id="KW-0863">Zinc-finger</keyword>
<dbReference type="PROSITE" id="PS51081">
    <property type="entry name" value="ZF_SIAH"/>
    <property type="match status" value="2"/>
</dbReference>
<dbReference type="SUPFAM" id="SSF57850">
    <property type="entry name" value="RING/U-box"/>
    <property type="match status" value="1"/>
</dbReference>
<keyword evidence="5" id="KW-0808">Transferase</keyword>
<gene>
    <name evidence="13" type="ORF">CEUTPL_LOCUS11059</name>
</gene>
<dbReference type="EMBL" id="OU892282">
    <property type="protein sequence ID" value="CAG9770609.1"/>
    <property type="molecule type" value="Genomic_DNA"/>
</dbReference>
<dbReference type="PANTHER" id="PTHR45877">
    <property type="entry name" value="E3 UBIQUITIN-PROTEIN LIGASE SIAH2"/>
    <property type="match status" value="1"/>
</dbReference>
<evidence type="ECO:0000256" key="9">
    <source>
        <dbReference type="ARBA" id="ARBA00022833"/>
    </source>
</evidence>
<dbReference type="GO" id="GO:0005737">
    <property type="term" value="C:cytoplasm"/>
    <property type="evidence" value="ECO:0007669"/>
    <property type="project" value="TreeGrafter"/>
</dbReference>
<protein>
    <recommendedName>
        <fullName evidence="4">RING-type E3 ubiquitin transferase</fullName>
        <ecNumber evidence="4">2.3.2.27</ecNumber>
    </recommendedName>
</protein>
<evidence type="ECO:0000313" key="14">
    <source>
        <dbReference type="Proteomes" id="UP001152799"/>
    </source>
</evidence>
<dbReference type="FunFam" id="3.30.40.10:FF:000041">
    <property type="entry name" value="E3 ubiquitin-protein ligase SINAT3"/>
    <property type="match status" value="1"/>
</dbReference>
<evidence type="ECO:0000256" key="3">
    <source>
        <dbReference type="ARBA" id="ARBA00009119"/>
    </source>
</evidence>
<dbReference type="InterPro" id="IPR001841">
    <property type="entry name" value="Znf_RING"/>
</dbReference>
<reference evidence="13" key="1">
    <citation type="submission" date="2022-01" db="EMBL/GenBank/DDBJ databases">
        <authorList>
            <person name="King R."/>
        </authorList>
    </citation>
    <scope>NUCLEOTIDE SEQUENCE</scope>
</reference>
<keyword evidence="14" id="KW-1185">Reference proteome</keyword>
<keyword evidence="8" id="KW-0833">Ubl conjugation pathway</keyword>
<evidence type="ECO:0000256" key="5">
    <source>
        <dbReference type="ARBA" id="ARBA00022679"/>
    </source>
</evidence>
<dbReference type="InterPro" id="IPR049548">
    <property type="entry name" value="Sina-like_RING"/>
</dbReference>
<dbReference type="SUPFAM" id="SSF49599">
    <property type="entry name" value="TRAF domain-like"/>
    <property type="match status" value="2"/>
</dbReference>
<accession>A0A9N9MTF3</accession>
<dbReference type="Gene3D" id="3.30.40.10">
    <property type="entry name" value="Zinc/RING finger domain, C3HC4 (zinc finger)"/>
    <property type="match status" value="3"/>
</dbReference>
<dbReference type="Pfam" id="PF21361">
    <property type="entry name" value="Sina_ZnF"/>
    <property type="match status" value="2"/>
</dbReference>
<evidence type="ECO:0000313" key="13">
    <source>
        <dbReference type="EMBL" id="CAG9770609.1"/>
    </source>
</evidence>
<keyword evidence="9" id="KW-0862">Zinc</keyword>
<feature type="domain" description="RING-type" evidence="11">
    <location>
        <begin position="302"/>
        <end position="337"/>
    </location>
</feature>
<evidence type="ECO:0000256" key="10">
    <source>
        <dbReference type="PROSITE-ProRule" id="PRU00455"/>
    </source>
</evidence>
<dbReference type="PANTHER" id="PTHR45877:SF2">
    <property type="entry name" value="E3 UBIQUITIN-PROTEIN LIGASE SINA-RELATED"/>
    <property type="match status" value="1"/>
</dbReference>
<dbReference type="PROSITE" id="PS50089">
    <property type="entry name" value="ZF_RING_2"/>
    <property type="match status" value="1"/>
</dbReference>
<dbReference type="GO" id="GO:0043161">
    <property type="term" value="P:proteasome-mediated ubiquitin-dependent protein catabolic process"/>
    <property type="evidence" value="ECO:0007669"/>
    <property type="project" value="TreeGrafter"/>
</dbReference>
<evidence type="ECO:0000256" key="6">
    <source>
        <dbReference type="ARBA" id="ARBA00022723"/>
    </source>
</evidence>
<name>A0A9N9MTF3_9CUCU</name>
<evidence type="ECO:0000256" key="4">
    <source>
        <dbReference type="ARBA" id="ARBA00012483"/>
    </source>
</evidence>
<feature type="domain" description="SIAH-type" evidence="12">
    <location>
        <begin position="71"/>
        <end position="137"/>
    </location>
</feature>
<sequence length="542" mass="62103">MSTTDISLNGLSLDDHLENMVCNICSRQLNVCPIFFSEKFGDICGRCCAGDGFNELQPLLRQHTYEKLIAKLTFSCTNKTYGCDEVVKFDEIQKHEKSCKFQCINCPLYSKQFSPNAQCLWIGNSKLMGDHLKIHRDQFFDPPQFHWPKDGENMIFFTTVGNQIVTVVIKHENESKFACVVMLNGSDLESQCFRYQLELSDNDNKNNSLLLRRNRLEQLSGFPENLRFPDMALEIDILQISRMLQYPERVYARLSIVKKHKKEVAQITGNDNGDLTIGGFAVTLNKQRNEPPDEDMLSELECPVCNEFMVPPIFICSIGHSICDKCHSLVAECPNCRTTLGQSRNFTLERLTLKVKYPCKNREIGCGFVTTSDKIKQHQSVCELSENHCILKCGWRGLSPGLYNHFLANHATQLIQHNVSIFKDVKHDKNTGHYFLYVMGEMFCLSLKNCAKFLVKFNMQHVGHFDSRPRYKYAINFAASQQTGSPNLCFTNYCQNWNPNLAEAVGPGAVNIPGEIMKMYIYQNKSYYITVHIFKVIYDDDD</sequence>
<dbReference type="GO" id="GO:0061630">
    <property type="term" value="F:ubiquitin protein ligase activity"/>
    <property type="evidence" value="ECO:0007669"/>
    <property type="project" value="UniProtKB-EC"/>
</dbReference>
<evidence type="ECO:0000256" key="7">
    <source>
        <dbReference type="ARBA" id="ARBA00022771"/>
    </source>
</evidence>
<proteinExistence type="inferred from homology"/>
<dbReference type="AlphaFoldDB" id="A0A9N9MTF3"/>
<dbReference type="Pfam" id="PF21362">
    <property type="entry name" value="Sina_RING"/>
    <property type="match status" value="1"/>
</dbReference>
<dbReference type="GO" id="GO:0008270">
    <property type="term" value="F:zinc ion binding"/>
    <property type="evidence" value="ECO:0007669"/>
    <property type="project" value="UniProtKB-KW"/>
</dbReference>
<feature type="domain" description="SIAH-type" evidence="12">
    <location>
        <begin position="354"/>
        <end position="411"/>
    </location>
</feature>
<comment type="catalytic activity">
    <reaction evidence="1">
        <text>S-ubiquitinyl-[E2 ubiquitin-conjugating enzyme]-L-cysteine + [acceptor protein]-L-lysine = [E2 ubiquitin-conjugating enzyme]-L-cysteine + N(6)-ubiquitinyl-[acceptor protein]-L-lysine.</text>
        <dbReference type="EC" id="2.3.2.27"/>
    </reaction>
</comment>
<organism evidence="13 14">
    <name type="scientific">Ceutorhynchus assimilis</name>
    <name type="common">cabbage seed weevil</name>
    <dbReference type="NCBI Taxonomy" id="467358"/>
    <lineage>
        <taxon>Eukaryota</taxon>
        <taxon>Metazoa</taxon>
        <taxon>Ecdysozoa</taxon>
        <taxon>Arthropoda</taxon>
        <taxon>Hexapoda</taxon>
        <taxon>Insecta</taxon>
        <taxon>Pterygota</taxon>
        <taxon>Neoptera</taxon>
        <taxon>Endopterygota</taxon>
        <taxon>Coleoptera</taxon>
        <taxon>Polyphaga</taxon>
        <taxon>Cucujiformia</taxon>
        <taxon>Curculionidae</taxon>
        <taxon>Ceutorhynchinae</taxon>
        <taxon>Ceutorhynchus</taxon>
    </lineage>
</organism>
<dbReference type="GO" id="GO:0031624">
    <property type="term" value="F:ubiquitin conjugating enzyme binding"/>
    <property type="evidence" value="ECO:0007669"/>
    <property type="project" value="TreeGrafter"/>
</dbReference>
<comment type="similarity">
    <text evidence="3">Belongs to the SINA (Seven in absentia) family.</text>
</comment>
<evidence type="ECO:0000256" key="8">
    <source>
        <dbReference type="ARBA" id="ARBA00022786"/>
    </source>
</evidence>
<comment type="pathway">
    <text evidence="2">Protein modification; protein ubiquitination.</text>
</comment>
<evidence type="ECO:0000256" key="1">
    <source>
        <dbReference type="ARBA" id="ARBA00000900"/>
    </source>
</evidence>
<keyword evidence="6" id="KW-0479">Metal-binding</keyword>
<dbReference type="InterPro" id="IPR013010">
    <property type="entry name" value="Znf_SIAH"/>
</dbReference>
<evidence type="ECO:0000256" key="2">
    <source>
        <dbReference type="ARBA" id="ARBA00004906"/>
    </source>
</evidence>
<dbReference type="OrthoDB" id="4788989at2759"/>
<evidence type="ECO:0000259" key="12">
    <source>
        <dbReference type="PROSITE" id="PS51081"/>
    </source>
</evidence>
<dbReference type="InterPro" id="IPR013083">
    <property type="entry name" value="Znf_RING/FYVE/PHD"/>
</dbReference>
<dbReference type="InterPro" id="IPR004162">
    <property type="entry name" value="SINA-like_animal"/>
</dbReference>
<dbReference type="EC" id="2.3.2.27" evidence="4"/>
<evidence type="ECO:0000259" key="11">
    <source>
        <dbReference type="PROSITE" id="PS50089"/>
    </source>
</evidence>